<sequence>MKKLLKDIRGCKVCLPHLINGVNPVMAAHEDSKIAIIGQAPGSIVHRTGIPWDDKSGDRLREWLGVDKNTFYDTKNFAIIPMGFCYPGKGKSGDLPPRPECAPLWHKPLLANLKNIRLTLLIGSYAQSYYLGEQKKRTLTETVRNHELYLPTYLPLPHPSPRNNIWLKRNGWFGEEVLPVLKAIVGEAL</sequence>
<dbReference type="SMART" id="SM00987">
    <property type="entry name" value="UreE_C"/>
    <property type="match status" value="1"/>
</dbReference>
<dbReference type="PANTHER" id="PTHR42160">
    <property type="entry name" value="URACIL-DNA GLYCOSYLASE SUPERFAMILY PROTEIN"/>
    <property type="match status" value="1"/>
</dbReference>
<evidence type="ECO:0000259" key="1">
    <source>
        <dbReference type="SMART" id="SM00986"/>
    </source>
</evidence>
<protein>
    <submittedName>
        <fullName evidence="2">Uracil-DNA glycosylase family protein</fullName>
    </submittedName>
</protein>
<dbReference type="InterPro" id="IPR047124">
    <property type="entry name" value="HI_0220.2"/>
</dbReference>
<dbReference type="InterPro" id="IPR036895">
    <property type="entry name" value="Uracil-DNA_glycosylase-like_sf"/>
</dbReference>
<dbReference type="PANTHER" id="PTHR42160:SF1">
    <property type="entry name" value="URACIL-DNA GLYCOSYLASE SUPERFAMILY PROTEIN"/>
    <property type="match status" value="1"/>
</dbReference>
<feature type="domain" description="Uracil-DNA glycosylase-like" evidence="1">
    <location>
        <begin position="25"/>
        <end position="182"/>
    </location>
</feature>
<dbReference type="AlphaFoldDB" id="A0A5C7FGB7"/>
<proteinExistence type="predicted"/>
<dbReference type="EMBL" id="VOXD01000071">
    <property type="protein sequence ID" value="TXF82161.1"/>
    <property type="molecule type" value="Genomic_DNA"/>
</dbReference>
<dbReference type="RefSeq" id="WP_147932910.1">
    <property type="nucleotide sequence ID" value="NZ_VOXD01000071.1"/>
</dbReference>
<dbReference type="Proteomes" id="UP000321907">
    <property type="component" value="Unassembled WGS sequence"/>
</dbReference>
<gene>
    <name evidence="2" type="ORF">FUA23_21865</name>
</gene>
<evidence type="ECO:0000313" key="2">
    <source>
        <dbReference type="EMBL" id="TXF82161.1"/>
    </source>
</evidence>
<dbReference type="SMART" id="SM00986">
    <property type="entry name" value="UDG"/>
    <property type="match status" value="1"/>
</dbReference>
<organism evidence="2 3">
    <name type="scientific">Neolewinella aurantiaca</name>
    <dbReference type="NCBI Taxonomy" id="2602767"/>
    <lineage>
        <taxon>Bacteria</taxon>
        <taxon>Pseudomonadati</taxon>
        <taxon>Bacteroidota</taxon>
        <taxon>Saprospiria</taxon>
        <taxon>Saprospirales</taxon>
        <taxon>Lewinellaceae</taxon>
        <taxon>Neolewinella</taxon>
    </lineage>
</organism>
<dbReference type="CDD" id="cd10033">
    <property type="entry name" value="UDG_like"/>
    <property type="match status" value="1"/>
</dbReference>
<dbReference type="Pfam" id="PF03167">
    <property type="entry name" value="UDG"/>
    <property type="match status" value="1"/>
</dbReference>
<keyword evidence="3" id="KW-1185">Reference proteome</keyword>
<dbReference type="OrthoDB" id="9789139at2"/>
<accession>A0A5C7FGB7</accession>
<dbReference type="Gene3D" id="3.40.470.10">
    <property type="entry name" value="Uracil-DNA glycosylase-like domain"/>
    <property type="match status" value="1"/>
</dbReference>
<name>A0A5C7FGB7_9BACT</name>
<dbReference type="InterPro" id="IPR005122">
    <property type="entry name" value="Uracil-DNA_glycosylase-like"/>
</dbReference>
<evidence type="ECO:0000313" key="3">
    <source>
        <dbReference type="Proteomes" id="UP000321907"/>
    </source>
</evidence>
<reference evidence="2 3" key="1">
    <citation type="submission" date="2019-08" db="EMBL/GenBank/DDBJ databases">
        <title>Lewinella sp. strain SSH13 Genome sequencing and assembly.</title>
        <authorList>
            <person name="Kim I."/>
        </authorList>
    </citation>
    <scope>NUCLEOTIDE SEQUENCE [LARGE SCALE GENOMIC DNA]</scope>
    <source>
        <strain evidence="2 3">SSH13</strain>
    </source>
</reference>
<comment type="caution">
    <text evidence="2">The sequence shown here is derived from an EMBL/GenBank/DDBJ whole genome shotgun (WGS) entry which is preliminary data.</text>
</comment>
<dbReference type="SUPFAM" id="SSF52141">
    <property type="entry name" value="Uracil-DNA glycosylase-like"/>
    <property type="match status" value="1"/>
</dbReference>